<dbReference type="EMBL" id="GBRH01267776">
    <property type="protein sequence ID" value="JAD30119.1"/>
    <property type="molecule type" value="Transcribed_RNA"/>
</dbReference>
<dbReference type="AlphaFoldDB" id="A0A0A8YSU6"/>
<evidence type="ECO:0000313" key="1">
    <source>
        <dbReference type="EMBL" id="JAD30119.1"/>
    </source>
</evidence>
<sequence>MPFSPAYKDREVARQL</sequence>
<reference evidence="1" key="1">
    <citation type="submission" date="2014-09" db="EMBL/GenBank/DDBJ databases">
        <authorList>
            <person name="Magalhaes I.L.F."/>
            <person name="Oliveira U."/>
            <person name="Santos F.R."/>
            <person name="Vidigal T.H.D.A."/>
            <person name="Brescovit A.D."/>
            <person name="Santos A.J."/>
        </authorList>
    </citation>
    <scope>NUCLEOTIDE SEQUENCE</scope>
    <source>
        <tissue evidence="1">Shoot tissue taken approximately 20 cm above the soil surface</tissue>
    </source>
</reference>
<name>A0A0A8YSU6_ARUDO</name>
<proteinExistence type="predicted"/>
<accession>A0A0A8YSU6</accession>
<organism evidence="1">
    <name type="scientific">Arundo donax</name>
    <name type="common">Giant reed</name>
    <name type="synonym">Donax arundinaceus</name>
    <dbReference type="NCBI Taxonomy" id="35708"/>
    <lineage>
        <taxon>Eukaryota</taxon>
        <taxon>Viridiplantae</taxon>
        <taxon>Streptophyta</taxon>
        <taxon>Embryophyta</taxon>
        <taxon>Tracheophyta</taxon>
        <taxon>Spermatophyta</taxon>
        <taxon>Magnoliopsida</taxon>
        <taxon>Liliopsida</taxon>
        <taxon>Poales</taxon>
        <taxon>Poaceae</taxon>
        <taxon>PACMAD clade</taxon>
        <taxon>Arundinoideae</taxon>
        <taxon>Arundineae</taxon>
        <taxon>Arundo</taxon>
    </lineage>
</organism>
<protein>
    <submittedName>
        <fullName evidence="1">Uncharacterized protein</fullName>
    </submittedName>
</protein>
<reference evidence="1" key="2">
    <citation type="journal article" date="2015" name="Data Brief">
        <title>Shoot transcriptome of the giant reed, Arundo donax.</title>
        <authorList>
            <person name="Barrero R.A."/>
            <person name="Guerrero F.D."/>
            <person name="Moolhuijzen P."/>
            <person name="Goolsby J.A."/>
            <person name="Tidwell J."/>
            <person name="Bellgard S.E."/>
            <person name="Bellgard M.I."/>
        </authorList>
    </citation>
    <scope>NUCLEOTIDE SEQUENCE</scope>
    <source>
        <tissue evidence="1">Shoot tissue taken approximately 20 cm above the soil surface</tissue>
    </source>
</reference>